<dbReference type="PROSITE" id="PS50943">
    <property type="entry name" value="HTH_CROC1"/>
    <property type="match status" value="1"/>
</dbReference>
<evidence type="ECO:0000313" key="2">
    <source>
        <dbReference type="EMBL" id="MEM4988550.1"/>
    </source>
</evidence>
<dbReference type="Pfam" id="PF01381">
    <property type="entry name" value="HTH_3"/>
    <property type="match status" value="1"/>
</dbReference>
<feature type="domain" description="HTH cro/C1-type" evidence="1">
    <location>
        <begin position="9"/>
        <end position="52"/>
    </location>
</feature>
<dbReference type="Proteomes" id="UP001495910">
    <property type="component" value="Unassembled WGS sequence"/>
</dbReference>
<gene>
    <name evidence="2" type="ORF">V8G57_14240</name>
</gene>
<dbReference type="Gene3D" id="1.10.260.40">
    <property type="entry name" value="lambda repressor-like DNA-binding domains"/>
    <property type="match status" value="1"/>
</dbReference>
<dbReference type="InterPro" id="IPR010982">
    <property type="entry name" value="Lambda_DNA-bd_dom_sf"/>
</dbReference>
<evidence type="ECO:0000313" key="3">
    <source>
        <dbReference type="Proteomes" id="UP001495910"/>
    </source>
</evidence>
<sequence>MHIAQKDRQELADGIGVSVQAIGQVIAGKTKALTAENSALAAKFLGVDIFWLATGVGSPKIVAQASGQWPFSISVDSFLAIPEEEQNRIGEYIEFCVKKWQTAHPAKRT</sequence>
<dbReference type="CDD" id="cd00093">
    <property type="entry name" value="HTH_XRE"/>
    <property type="match status" value="1"/>
</dbReference>
<reference evidence="2 3" key="1">
    <citation type="submission" date="2024-02" db="EMBL/GenBank/DDBJ databases">
        <title>Draft genome sequence of Collimonas sp. strain H4R21, an effective mineral-weathering bacterial strain isolated from the beech rhizosphere.</title>
        <authorList>
            <person name="Morin E."/>
            <person name="Uroz S."/>
            <person name="Leveau J.H.J."/>
            <person name="Kumar R."/>
            <person name="Rey M.W."/>
            <person name="Pham J."/>
        </authorList>
    </citation>
    <scope>NUCLEOTIDE SEQUENCE [LARGE SCALE GENOMIC DNA]</scope>
    <source>
        <strain evidence="2 3">H4R21</strain>
    </source>
</reference>
<dbReference type="InterPro" id="IPR001387">
    <property type="entry name" value="Cro/C1-type_HTH"/>
</dbReference>
<dbReference type="SUPFAM" id="SSF47413">
    <property type="entry name" value="lambda repressor-like DNA-binding domains"/>
    <property type="match status" value="1"/>
</dbReference>
<evidence type="ECO:0000259" key="1">
    <source>
        <dbReference type="PROSITE" id="PS50943"/>
    </source>
</evidence>
<organism evidence="2 3">
    <name type="scientific">Collimonas rhizosphaerae</name>
    <dbReference type="NCBI Taxonomy" id="3126357"/>
    <lineage>
        <taxon>Bacteria</taxon>
        <taxon>Pseudomonadati</taxon>
        <taxon>Pseudomonadota</taxon>
        <taxon>Betaproteobacteria</taxon>
        <taxon>Burkholderiales</taxon>
        <taxon>Oxalobacteraceae</taxon>
        <taxon>Collimonas</taxon>
    </lineage>
</organism>
<dbReference type="EMBL" id="JBANDC010000009">
    <property type="protein sequence ID" value="MEM4988550.1"/>
    <property type="molecule type" value="Genomic_DNA"/>
</dbReference>
<accession>A0ABU9PX48</accession>
<keyword evidence="3" id="KW-1185">Reference proteome</keyword>
<comment type="caution">
    <text evidence="2">The sequence shown here is derived from an EMBL/GenBank/DDBJ whole genome shotgun (WGS) entry which is preliminary data.</text>
</comment>
<dbReference type="RefSeq" id="WP_342829964.1">
    <property type="nucleotide sequence ID" value="NZ_JBANDC010000009.1"/>
</dbReference>
<name>A0ABU9PX48_9BURK</name>
<protein>
    <submittedName>
        <fullName evidence="2">Helix-turn-helix transcriptional regulator</fullName>
    </submittedName>
</protein>
<proteinExistence type="predicted"/>